<dbReference type="EMBL" id="MBFS01000150">
    <property type="protein sequence ID" value="PVV04202.1"/>
    <property type="molecule type" value="Genomic_DNA"/>
</dbReference>
<feature type="compositionally biased region" description="Acidic residues" evidence="2">
    <location>
        <begin position="137"/>
        <end position="159"/>
    </location>
</feature>
<evidence type="ECO:0000256" key="2">
    <source>
        <dbReference type="SAM" id="MobiDB-lite"/>
    </source>
</evidence>
<evidence type="ECO:0000313" key="5">
    <source>
        <dbReference type="Proteomes" id="UP000245609"/>
    </source>
</evidence>
<dbReference type="InterPro" id="IPR033194">
    <property type="entry name" value="MFAP1"/>
</dbReference>
<feature type="domain" description="Micro-fibrillar-associated protein 1 C-terminal" evidence="3">
    <location>
        <begin position="220"/>
        <end position="350"/>
    </location>
</feature>
<feature type="region of interest" description="Disordered" evidence="2">
    <location>
        <begin position="82"/>
        <end position="119"/>
    </location>
</feature>
<name>A0A2T9ZHY4_9FUNG</name>
<dbReference type="STRING" id="133381.A0A2T9ZHY4"/>
<protein>
    <recommendedName>
        <fullName evidence="3">Micro-fibrillar-associated protein 1 C-terminal domain-containing protein</fullName>
    </recommendedName>
</protein>
<keyword evidence="5" id="KW-1185">Reference proteome</keyword>
<proteinExistence type="predicted"/>
<feature type="compositionally biased region" description="Low complexity" evidence="2">
    <location>
        <begin position="99"/>
        <end position="109"/>
    </location>
</feature>
<sequence length="367" mass="42987">MSSKQEKKPTKLVPTSGTKVTRYYAGKAPEIKDNLSDSEYESEFEEEIKTEESKVIISSFKAINRSEESLKDKELLKKRLEARKTAASGSESEEDSNESNESGSESSGSGEEESSLRLESRERLRQRLLLKQKEVEFIEESSEESSEEESDSSEYESEDSITTMQRPVFVSKSQRQSKLSTTSNHSNTEIIRLEEKEIELENRRKETLKMASLQIQQELELEYEQWKSREIARIKRDKDLREAQEKELIEIEKRRKMTDSEILKMDKEHFEKQNKLKEEKRKLGINTQNHHMGAFFNDVLQDKHITEKYASTVEGKQNVKDLPEVLKQVRSRNYGKHSQTKWKGLKSEDTSKSLLEDELYRKRARRR</sequence>
<feature type="coiled-coil region" evidence="1">
    <location>
        <begin position="190"/>
        <end position="261"/>
    </location>
</feature>
<feature type="compositionally biased region" description="Polar residues" evidence="2">
    <location>
        <begin position="161"/>
        <end position="188"/>
    </location>
</feature>
<dbReference type="AlphaFoldDB" id="A0A2T9ZHY4"/>
<accession>A0A2T9ZHY4</accession>
<evidence type="ECO:0000313" key="4">
    <source>
        <dbReference type="EMBL" id="PVV04202.1"/>
    </source>
</evidence>
<reference evidence="4 5" key="1">
    <citation type="journal article" date="2018" name="MBio">
        <title>Comparative Genomics Reveals the Core Gene Toolbox for the Fungus-Insect Symbiosis.</title>
        <authorList>
            <person name="Wang Y."/>
            <person name="Stata M."/>
            <person name="Wang W."/>
            <person name="Stajich J.E."/>
            <person name="White M.M."/>
            <person name="Moncalvo J.M."/>
        </authorList>
    </citation>
    <scope>NUCLEOTIDE SEQUENCE [LARGE SCALE GENOMIC DNA]</scope>
    <source>
        <strain evidence="4 5">SC-DP-2</strain>
    </source>
</reference>
<dbReference type="Proteomes" id="UP000245609">
    <property type="component" value="Unassembled WGS sequence"/>
</dbReference>
<dbReference type="PANTHER" id="PTHR15327">
    <property type="entry name" value="MICROFIBRIL-ASSOCIATED PROTEIN"/>
    <property type="match status" value="1"/>
</dbReference>
<keyword evidence="1" id="KW-0175">Coiled coil</keyword>
<comment type="caution">
    <text evidence="4">The sequence shown here is derived from an EMBL/GenBank/DDBJ whole genome shotgun (WGS) entry which is preliminary data.</text>
</comment>
<dbReference type="OrthoDB" id="1111734at2759"/>
<evidence type="ECO:0000256" key="1">
    <source>
        <dbReference type="SAM" id="Coils"/>
    </source>
</evidence>
<organism evidence="4 5">
    <name type="scientific">Smittium megazygosporum</name>
    <dbReference type="NCBI Taxonomy" id="133381"/>
    <lineage>
        <taxon>Eukaryota</taxon>
        <taxon>Fungi</taxon>
        <taxon>Fungi incertae sedis</taxon>
        <taxon>Zoopagomycota</taxon>
        <taxon>Kickxellomycotina</taxon>
        <taxon>Harpellomycetes</taxon>
        <taxon>Harpellales</taxon>
        <taxon>Legeriomycetaceae</taxon>
        <taxon>Smittium</taxon>
    </lineage>
</organism>
<evidence type="ECO:0000259" key="3">
    <source>
        <dbReference type="Pfam" id="PF06991"/>
    </source>
</evidence>
<gene>
    <name evidence="4" type="ORF">BB560_001299</name>
</gene>
<dbReference type="InterPro" id="IPR009730">
    <property type="entry name" value="MFAP1_C"/>
</dbReference>
<dbReference type="Pfam" id="PF06991">
    <property type="entry name" value="MFAP1"/>
    <property type="match status" value="1"/>
</dbReference>
<feature type="region of interest" description="Disordered" evidence="2">
    <location>
        <begin position="136"/>
        <end position="190"/>
    </location>
</feature>